<dbReference type="RefSeq" id="WP_184623967.1">
    <property type="nucleotide sequence ID" value="NZ_JACHCC010000003.1"/>
</dbReference>
<accession>A0A7X0J1J1</accession>
<comment type="caution">
    <text evidence="1">The sequence shown here is derived from an EMBL/GenBank/DDBJ whole genome shotgun (WGS) entry which is preliminary data.</text>
</comment>
<dbReference type="EMBL" id="JACHCC010000003">
    <property type="protein sequence ID" value="MBB6499230.1"/>
    <property type="molecule type" value="Genomic_DNA"/>
</dbReference>
<organism evidence="1 2">
    <name type="scientific">Pedobacter cryoconitis</name>
    <dbReference type="NCBI Taxonomy" id="188932"/>
    <lineage>
        <taxon>Bacteria</taxon>
        <taxon>Pseudomonadati</taxon>
        <taxon>Bacteroidota</taxon>
        <taxon>Sphingobacteriia</taxon>
        <taxon>Sphingobacteriales</taxon>
        <taxon>Sphingobacteriaceae</taxon>
        <taxon>Pedobacter</taxon>
    </lineage>
</organism>
<dbReference type="AlphaFoldDB" id="A0A7X0J1J1"/>
<name>A0A7X0J1J1_9SPHI</name>
<dbReference type="InterPro" id="IPR011006">
    <property type="entry name" value="CheY-like_superfamily"/>
</dbReference>
<gene>
    <name evidence="1" type="ORF">HDF25_001371</name>
</gene>
<dbReference type="SUPFAM" id="SSF52172">
    <property type="entry name" value="CheY-like"/>
    <property type="match status" value="1"/>
</dbReference>
<dbReference type="Gene3D" id="3.40.50.2300">
    <property type="match status" value="1"/>
</dbReference>
<evidence type="ECO:0000313" key="2">
    <source>
        <dbReference type="Proteomes" id="UP000521017"/>
    </source>
</evidence>
<proteinExistence type="predicted"/>
<dbReference type="Proteomes" id="UP000521017">
    <property type="component" value="Unassembled WGS sequence"/>
</dbReference>
<protein>
    <submittedName>
        <fullName evidence="1">Two-component SAPR family response regulator</fullName>
    </submittedName>
</protein>
<sequence>MILTCIIIEDEPLAQELLQDYIYKRDDLILLEKFNNVNDFNNFKDKEVDLMFMDIKIRGNVKKDVEELFTSNSSIVLVTAYTIDQLGDYNLTLVDNVLYKPVSYEKFNRCVDKVFYEITNKRINHAENKN</sequence>
<reference evidence="1 2" key="1">
    <citation type="submission" date="2020-08" db="EMBL/GenBank/DDBJ databases">
        <title>Genomic Encyclopedia of Type Strains, Phase IV (KMG-V): Genome sequencing to study the core and pangenomes of soil and plant-associated prokaryotes.</title>
        <authorList>
            <person name="Whitman W."/>
        </authorList>
    </citation>
    <scope>NUCLEOTIDE SEQUENCE [LARGE SCALE GENOMIC DNA]</scope>
    <source>
        <strain evidence="1 2">M2T3</strain>
    </source>
</reference>
<evidence type="ECO:0000313" key="1">
    <source>
        <dbReference type="EMBL" id="MBB6499230.1"/>
    </source>
</evidence>